<dbReference type="Pfam" id="PF00535">
    <property type="entry name" value="Glycos_transf_2"/>
    <property type="match status" value="1"/>
</dbReference>
<dbReference type="STRING" id="477680.SAMN05421788_11830"/>
<evidence type="ECO:0000256" key="2">
    <source>
        <dbReference type="ARBA" id="ARBA00022676"/>
    </source>
</evidence>
<dbReference type="PANTHER" id="PTHR48090">
    <property type="entry name" value="UNDECAPRENYL-PHOSPHATE 4-DEOXY-4-FORMAMIDO-L-ARABINOSE TRANSFERASE-RELATED"/>
    <property type="match status" value="1"/>
</dbReference>
<keyword evidence="10" id="KW-1185">Reference proteome</keyword>
<dbReference type="GO" id="GO:0016757">
    <property type="term" value="F:glycosyltransferase activity"/>
    <property type="evidence" value="ECO:0007669"/>
    <property type="project" value="UniProtKB-KW"/>
</dbReference>
<feature type="transmembrane region" description="Helical" evidence="7">
    <location>
        <begin position="263"/>
        <end position="288"/>
    </location>
</feature>
<evidence type="ECO:0000259" key="8">
    <source>
        <dbReference type="Pfam" id="PF00535"/>
    </source>
</evidence>
<evidence type="ECO:0000313" key="9">
    <source>
        <dbReference type="EMBL" id="SIT34671.1"/>
    </source>
</evidence>
<evidence type="ECO:0000313" key="10">
    <source>
        <dbReference type="Proteomes" id="UP000186917"/>
    </source>
</evidence>
<evidence type="ECO:0000256" key="5">
    <source>
        <dbReference type="ARBA" id="ARBA00022989"/>
    </source>
</evidence>
<dbReference type="Gene3D" id="3.90.550.10">
    <property type="entry name" value="Spore Coat Polysaccharide Biosynthesis Protein SpsA, Chain A"/>
    <property type="match status" value="1"/>
</dbReference>
<comment type="subcellular location">
    <subcellularLocation>
        <location evidence="1">Membrane</location>
        <topology evidence="1">Multi-pass membrane protein</topology>
    </subcellularLocation>
</comment>
<keyword evidence="3 9" id="KW-0808">Transferase</keyword>
<dbReference type="Proteomes" id="UP000186917">
    <property type="component" value="Unassembled WGS sequence"/>
</dbReference>
<dbReference type="InterPro" id="IPR001173">
    <property type="entry name" value="Glyco_trans_2-like"/>
</dbReference>
<dbReference type="SUPFAM" id="SSF53448">
    <property type="entry name" value="Nucleotide-diphospho-sugar transferases"/>
    <property type="match status" value="1"/>
</dbReference>
<accession>A0A173MBG3</accession>
<name>A0A173MBG3_9BACT</name>
<dbReference type="InterPro" id="IPR029044">
    <property type="entry name" value="Nucleotide-diphossugar_trans"/>
</dbReference>
<sequence length="321" mass="36082">MTTPLVSIVVPVHNEQNNVPVLIAAIDKQFSDLPYDYNLLFVDDGSTDDTVAVIKMQCLLNDNIRFISFSRNFGHQAALKAGLDAAYGDCVISMDGDMQHPPDLIPVLLNKWEEGYDVVYTLRQEDPTLSSFKRLSSGMFYRVINSLSEVKIESGSADFRLVSKKVVKVLREFTEADLFFRGLVKWAGFNQTAVEYVPERRFSGASKYTLKKMVRFALQGITSFSVKPLYVAIYPGLIISLLSVLYVPYAIYSYYSGHVTPGWASIIVTIAFFGGIQLMILGVIGLYLGKLFTQIKNRPVYLVKESNILHEEAKQLHSVKF</sequence>
<evidence type="ECO:0000256" key="3">
    <source>
        <dbReference type="ARBA" id="ARBA00022679"/>
    </source>
</evidence>
<dbReference type="OrthoDB" id="9807778at2"/>
<dbReference type="AlphaFoldDB" id="A0A173MBG3"/>
<dbReference type="CDD" id="cd04187">
    <property type="entry name" value="DPM1_like_bac"/>
    <property type="match status" value="1"/>
</dbReference>
<organism evidence="9 10">
    <name type="scientific">Filimonas lacunae</name>
    <dbReference type="NCBI Taxonomy" id="477680"/>
    <lineage>
        <taxon>Bacteria</taxon>
        <taxon>Pseudomonadati</taxon>
        <taxon>Bacteroidota</taxon>
        <taxon>Chitinophagia</taxon>
        <taxon>Chitinophagales</taxon>
        <taxon>Chitinophagaceae</taxon>
        <taxon>Filimonas</taxon>
    </lineage>
</organism>
<keyword evidence="5 7" id="KW-1133">Transmembrane helix</keyword>
<evidence type="ECO:0000256" key="7">
    <source>
        <dbReference type="SAM" id="Phobius"/>
    </source>
</evidence>
<reference evidence="10" key="1">
    <citation type="submission" date="2017-01" db="EMBL/GenBank/DDBJ databases">
        <authorList>
            <person name="Varghese N."/>
            <person name="Submissions S."/>
        </authorList>
    </citation>
    <scope>NUCLEOTIDE SEQUENCE [LARGE SCALE GENOMIC DNA]</scope>
    <source>
        <strain evidence="10">DSM 21054</strain>
    </source>
</reference>
<feature type="transmembrane region" description="Helical" evidence="7">
    <location>
        <begin position="229"/>
        <end position="251"/>
    </location>
</feature>
<dbReference type="RefSeq" id="WP_076382877.1">
    <property type="nucleotide sequence ID" value="NZ_AP017422.1"/>
</dbReference>
<dbReference type="PANTHER" id="PTHR48090:SF1">
    <property type="entry name" value="PROPHAGE BACTOPRENOL GLUCOSYL TRANSFERASE HOMOLOG"/>
    <property type="match status" value="1"/>
</dbReference>
<keyword evidence="2 9" id="KW-0328">Glycosyltransferase</keyword>
<gene>
    <name evidence="9" type="ORF">SAMN05421788_11830</name>
</gene>
<keyword evidence="4 7" id="KW-0812">Transmembrane</keyword>
<dbReference type="KEGG" id="fln:FLA_0850"/>
<protein>
    <submittedName>
        <fullName evidence="9">Dolichol-phosphate mannosyltransferase</fullName>
    </submittedName>
</protein>
<keyword evidence="6 7" id="KW-0472">Membrane</keyword>
<proteinExistence type="predicted"/>
<evidence type="ECO:0000256" key="1">
    <source>
        <dbReference type="ARBA" id="ARBA00004141"/>
    </source>
</evidence>
<dbReference type="GO" id="GO:0005886">
    <property type="term" value="C:plasma membrane"/>
    <property type="evidence" value="ECO:0007669"/>
    <property type="project" value="TreeGrafter"/>
</dbReference>
<feature type="domain" description="Glycosyltransferase 2-like" evidence="8">
    <location>
        <begin position="7"/>
        <end position="167"/>
    </location>
</feature>
<dbReference type="EMBL" id="FTOR01000018">
    <property type="protein sequence ID" value="SIT34671.1"/>
    <property type="molecule type" value="Genomic_DNA"/>
</dbReference>
<evidence type="ECO:0000256" key="6">
    <source>
        <dbReference type="ARBA" id="ARBA00023136"/>
    </source>
</evidence>
<evidence type="ECO:0000256" key="4">
    <source>
        <dbReference type="ARBA" id="ARBA00022692"/>
    </source>
</evidence>
<dbReference type="InterPro" id="IPR050256">
    <property type="entry name" value="Glycosyltransferase_2"/>
</dbReference>